<evidence type="ECO:0000256" key="1">
    <source>
        <dbReference type="ARBA" id="ARBA00022596"/>
    </source>
</evidence>
<dbReference type="PANTHER" id="PTHR36566:SF1">
    <property type="entry name" value="PYRIDINIUM-3,5-BISTHIOCARBOXYLIC ACID MONONUCLEOTIDE NICKEL INSERTION PROTEIN"/>
    <property type="match status" value="1"/>
</dbReference>
<gene>
    <name evidence="3" type="ORF">SAMN05660859_3498</name>
</gene>
<feature type="compositionally biased region" description="Basic residues" evidence="2">
    <location>
        <begin position="118"/>
        <end position="127"/>
    </location>
</feature>
<evidence type="ECO:0000313" key="4">
    <source>
        <dbReference type="Proteomes" id="UP000198889"/>
    </source>
</evidence>
<dbReference type="EMBL" id="FMTP01000006">
    <property type="protein sequence ID" value="SCW89436.1"/>
    <property type="molecule type" value="Genomic_DNA"/>
</dbReference>
<proteinExistence type="predicted"/>
<dbReference type="STRING" id="177413.SAMN05660859_3498"/>
<dbReference type="RefSeq" id="WP_244517897.1">
    <property type="nucleotide sequence ID" value="NZ_FMTP01000006.1"/>
</dbReference>
<sequence length="441" mass="45785">MRRIHLDAVGGVAGDMFVAALLDAFPDLAPRVLADARAVLPEEAGTPVLRAGLSGGIAVRRFGLKGEHAHTHAHSHSHSHTHDAHPPSVLDPATQASTGVGAEGLGPRVEPGDEHAHAHAPHAHSHPHAGTYRDMRVRIAAASLSAGTTEHACAILALIAEAEAAIHRVKVEEVHFHEIADWDSLLDVVAAGSLAAALDGAEWTVSPLPLGGGLVKTQHGLLPVPAPATTSILTGFDWREDGVAGERVTPTGAAILKHLARAGRPAGGRLVASGTGAGTRDLPGLPNVLRALVFEPAPAEGDTLAGDVVTVFECEIDDMTGEEIGTATALLRGEAGVLDVSLDQRFGKKGRPMVALRLLVRPDCTQAVARACFAQTSTLGLRIREERRLTLTRAAGAVDGVAVKRAARPGGATVKAESDALTGATLMARRAQKQRAERGDE</sequence>
<protein>
    <recommendedName>
        <fullName evidence="5">LarC family nickel insertion protein</fullName>
    </recommendedName>
</protein>
<accession>A0A1G4U702</accession>
<dbReference type="InterPro" id="IPR002822">
    <property type="entry name" value="Ni_insertion"/>
</dbReference>
<keyword evidence="1" id="KW-0533">Nickel</keyword>
<dbReference type="Pfam" id="PF01969">
    <property type="entry name" value="Ni_insertion"/>
    <property type="match status" value="1"/>
</dbReference>
<dbReference type="PANTHER" id="PTHR36566">
    <property type="entry name" value="NICKEL INSERTION PROTEIN-RELATED"/>
    <property type="match status" value="1"/>
</dbReference>
<evidence type="ECO:0000256" key="2">
    <source>
        <dbReference type="SAM" id="MobiDB-lite"/>
    </source>
</evidence>
<evidence type="ECO:0000313" key="3">
    <source>
        <dbReference type="EMBL" id="SCW89436.1"/>
    </source>
</evidence>
<evidence type="ECO:0008006" key="5">
    <source>
        <dbReference type="Google" id="ProtNLM"/>
    </source>
</evidence>
<name>A0A1G4U702_9HYPH</name>
<dbReference type="Proteomes" id="UP000198889">
    <property type="component" value="Unassembled WGS sequence"/>
</dbReference>
<reference evidence="4" key="1">
    <citation type="submission" date="2016-10" db="EMBL/GenBank/DDBJ databases">
        <authorList>
            <person name="Varghese N."/>
            <person name="Submissions S."/>
        </authorList>
    </citation>
    <scope>NUCLEOTIDE SEQUENCE [LARGE SCALE GENOMIC DNA]</scope>
    <source>
        <strain evidence="4">CGMCC 1.1761</strain>
    </source>
</reference>
<keyword evidence="4" id="KW-1185">Reference proteome</keyword>
<dbReference type="Gene3D" id="3.30.70.1380">
    <property type="entry name" value="Transcriptional regulatory protein pf0864 domain like"/>
    <property type="match status" value="1"/>
</dbReference>
<dbReference type="AlphaFoldDB" id="A0A1G4U702"/>
<organism evidence="3 4">
    <name type="scientific">Ancylobacter rudongensis</name>
    <dbReference type="NCBI Taxonomy" id="177413"/>
    <lineage>
        <taxon>Bacteria</taxon>
        <taxon>Pseudomonadati</taxon>
        <taxon>Pseudomonadota</taxon>
        <taxon>Alphaproteobacteria</taxon>
        <taxon>Hyphomicrobiales</taxon>
        <taxon>Xanthobacteraceae</taxon>
        <taxon>Ancylobacter</taxon>
    </lineage>
</organism>
<feature type="region of interest" description="Disordered" evidence="2">
    <location>
        <begin position="67"/>
        <end position="129"/>
    </location>
</feature>